<feature type="signal peptide" evidence="1">
    <location>
        <begin position="1"/>
        <end position="21"/>
    </location>
</feature>
<keyword evidence="1" id="KW-0732">Signal</keyword>
<sequence>MHTLEMLLLLLLLLPLAPGEGDGQAVAGDRNPSEARSTHEHFLQKLLGRIDGRDCQPCGHDVCCPP</sequence>
<accession>V5V7T7</accession>
<protein>
    <submittedName>
        <fullName evidence="2">Q-conotoxin peptide</fullName>
    </submittedName>
</protein>
<dbReference type="AlphaFoldDB" id="V5V7T7"/>
<evidence type="ECO:0000256" key="1">
    <source>
        <dbReference type="SAM" id="SignalP"/>
    </source>
</evidence>
<gene>
    <name evidence="2" type="primary">Fla16.7</name>
</gene>
<feature type="chain" id="PRO_5004741685" evidence="1">
    <location>
        <begin position="22"/>
        <end position="66"/>
    </location>
</feature>
<evidence type="ECO:0000313" key="2">
    <source>
        <dbReference type="EMBL" id="AHB89632.1"/>
    </source>
</evidence>
<proteinExistence type="evidence at transcript level"/>
<name>V5V7T7_CONFL</name>
<reference evidence="2" key="1">
    <citation type="journal article" date="2014" name="Mol. Cell. Proteomics">
        <title>Various conotoxin diversifications revealed by a venomic study of Conus flavidus.</title>
        <authorList>
            <person name="Lu A."/>
            <person name="Yang L."/>
            <person name="Xu S."/>
            <person name="Wang C."/>
        </authorList>
    </citation>
    <scope>NUCLEOTIDE SEQUENCE</scope>
</reference>
<organism evidence="2">
    <name type="scientific">Conus flavidus</name>
    <name type="common">Yellow Pacific cone</name>
    <dbReference type="NCBI Taxonomy" id="101302"/>
    <lineage>
        <taxon>Eukaryota</taxon>
        <taxon>Metazoa</taxon>
        <taxon>Spiralia</taxon>
        <taxon>Lophotrochozoa</taxon>
        <taxon>Mollusca</taxon>
        <taxon>Gastropoda</taxon>
        <taxon>Caenogastropoda</taxon>
        <taxon>Neogastropoda</taxon>
        <taxon>Conoidea</taxon>
        <taxon>Conidae</taxon>
        <taxon>Conus</taxon>
        <taxon>Virgiconus</taxon>
    </lineage>
</organism>
<dbReference type="EMBL" id="KC582359">
    <property type="protein sequence ID" value="AHB89632.1"/>
    <property type="molecule type" value="mRNA"/>
</dbReference>